<feature type="region of interest" description="Disordered" evidence="2">
    <location>
        <begin position="105"/>
        <end position="151"/>
    </location>
</feature>
<dbReference type="SMART" id="SM00580">
    <property type="entry name" value="PUG"/>
    <property type="match status" value="1"/>
</dbReference>
<dbReference type="Gene3D" id="1.20.58.2190">
    <property type="match status" value="1"/>
</dbReference>
<name>A0A7S0G8E1_9STRA</name>
<dbReference type="Pfam" id="PF22562">
    <property type="entry name" value="UBA_7"/>
    <property type="match status" value="1"/>
</dbReference>
<dbReference type="GO" id="GO:0005737">
    <property type="term" value="C:cytoplasm"/>
    <property type="evidence" value="ECO:0007669"/>
    <property type="project" value="TreeGrafter"/>
</dbReference>
<dbReference type="InterPro" id="IPR009060">
    <property type="entry name" value="UBA-like_sf"/>
</dbReference>
<dbReference type="AlphaFoldDB" id="A0A7S0G8E1"/>
<keyword evidence="1" id="KW-0862">Zinc</keyword>
<organism evidence="5">
    <name type="scientific">Proboscia inermis</name>
    <dbReference type="NCBI Taxonomy" id="420281"/>
    <lineage>
        <taxon>Eukaryota</taxon>
        <taxon>Sar</taxon>
        <taxon>Stramenopiles</taxon>
        <taxon>Ochrophyta</taxon>
        <taxon>Bacillariophyta</taxon>
        <taxon>Coscinodiscophyceae</taxon>
        <taxon>Rhizosoleniophycidae</taxon>
        <taxon>Rhizosoleniales</taxon>
        <taxon>Rhizosoleniaceae</taxon>
        <taxon>Proboscia</taxon>
    </lineage>
</organism>
<dbReference type="GO" id="GO:0008270">
    <property type="term" value="F:zinc ion binding"/>
    <property type="evidence" value="ECO:0007669"/>
    <property type="project" value="UniProtKB-KW"/>
</dbReference>
<evidence type="ECO:0008006" key="6">
    <source>
        <dbReference type="Google" id="ProtNLM"/>
    </source>
</evidence>
<protein>
    <recommendedName>
        <fullName evidence="6">C2H2-type domain-containing protein</fullName>
    </recommendedName>
</protein>
<sequence>MASKYHNDPDINLMVGLGYEENLGDSIQQYGVKAFPTYVLFSDSGKKEVGRISGVDFAKIEDLVNGCSAIKDKGFGSGEGQSLGGSGTTLSPAEARAKFLAKFGAASPSQPKNVDEEEDTKPASTPQDVEMKVEPSNDEAPPADDSKPMEIDDSTCVVVPDEPEMVDPTKDLSPELLQQLTEVMGFPLIRAQKALLNGGKNVDGAVEWLLQHQDEKDIDDPIKLVPKSAKPGAVASSYKCNECGKILSNMGNLELHANKTGHSDFEESTQQVKALSAEEKAAKVIVLKKLLQVKRAEREDEEKKQNVVLEQQRRSMGQQMGKSREQMAREKMSRDAKMRKKAKTDALRERERIRAELAKDKAERKANKGKLGSRIGVNGYAPDGIQYDVETKKDETDAKPAKPRVAPQKVDLGKNTPSTQKKIEEYIQKISTYRAGGDGGKCLKVLKAYVGNVADKDDEKYRTIKTDNNAYKTKIKPFLGAKQLLLLVGFSQGEHSDTLVLSPDADKCLLVETKAKLEAAFAAY</sequence>
<dbReference type="PROSITE" id="PS50157">
    <property type="entry name" value="ZINC_FINGER_C2H2_2"/>
    <property type="match status" value="1"/>
</dbReference>
<gene>
    <name evidence="5" type="ORF">PINE0816_LOCUS4472</name>
</gene>
<dbReference type="InterPro" id="IPR013087">
    <property type="entry name" value="Znf_C2H2_type"/>
</dbReference>
<dbReference type="InterPro" id="IPR018997">
    <property type="entry name" value="PUB_domain"/>
</dbReference>
<evidence type="ECO:0000259" key="3">
    <source>
        <dbReference type="PROSITE" id="PS50030"/>
    </source>
</evidence>
<dbReference type="GO" id="GO:0032435">
    <property type="term" value="P:negative regulation of proteasomal ubiquitin-dependent protein catabolic process"/>
    <property type="evidence" value="ECO:0007669"/>
    <property type="project" value="TreeGrafter"/>
</dbReference>
<feature type="region of interest" description="Disordered" evidence="2">
    <location>
        <begin position="393"/>
        <end position="416"/>
    </location>
</feature>
<dbReference type="GO" id="GO:1903094">
    <property type="term" value="P:negative regulation of protein K48-linked deubiquitination"/>
    <property type="evidence" value="ECO:0007669"/>
    <property type="project" value="TreeGrafter"/>
</dbReference>
<dbReference type="PANTHER" id="PTHR46340">
    <property type="entry name" value="UBX DOMAIN-CONTAINING PROTEIN 1"/>
    <property type="match status" value="1"/>
</dbReference>
<feature type="domain" description="C2H2-type" evidence="4">
    <location>
        <begin position="238"/>
        <end position="267"/>
    </location>
</feature>
<dbReference type="PROSITE" id="PS00028">
    <property type="entry name" value="ZINC_FINGER_C2H2_1"/>
    <property type="match status" value="1"/>
</dbReference>
<accession>A0A7S0G8E1</accession>
<reference evidence="5" key="1">
    <citation type="submission" date="2021-01" db="EMBL/GenBank/DDBJ databases">
        <authorList>
            <person name="Corre E."/>
            <person name="Pelletier E."/>
            <person name="Niang G."/>
            <person name="Scheremetjew M."/>
            <person name="Finn R."/>
            <person name="Kale V."/>
            <person name="Holt S."/>
            <person name="Cochrane G."/>
            <person name="Meng A."/>
            <person name="Brown T."/>
            <person name="Cohen L."/>
        </authorList>
    </citation>
    <scope>NUCLEOTIDE SEQUENCE</scope>
    <source>
        <strain evidence="5">CCAP1064/1</strain>
    </source>
</reference>
<proteinExistence type="predicted"/>
<feature type="domain" description="UBA" evidence="3">
    <location>
        <begin position="184"/>
        <end position="212"/>
    </location>
</feature>
<dbReference type="PROSITE" id="PS50030">
    <property type="entry name" value="UBA"/>
    <property type="match status" value="1"/>
</dbReference>
<evidence type="ECO:0000313" key="5">
    <source>
        <dbReference type="EMBL" id="CAD8408352.1"/>
    </source>
</evidence>
<dbReference type="InterPro" id="IPR015940">
    <property type="entry name" value="UBA"/>
</dbReference>
<dbReference type="Gene3D" id="1.10.8.10">
    <property type="entry name" value="DNA helicase RuvA subunit, C-terminal domain"/>
    <property type="match status" value="1"/>
</dbReference>
<dbReference type="CDD" id="cd09212">
    <property type="entry name" value="PUB"/>
    <property type="match status" value="1"/>
</dbReference>
<dbReference type="Pfam" id="PF09409">
    <property type="entry name" value="PUB"/>
    <property type="match status" value="1"/>
</dbReference>
<keyword evidence="1" id="KW-0479">Metal-binding</keyword>
<dbReference type="EMBL" id="HBEL01009319">
    <property type="protein sequence ID" value="CAD8408352.1"/>
    <property type="molecule type" value="Transcribed_RNA"/>
</dbReference>
<dbReference type="PANTHER" id="PTHR46340:SF1">
    <property type="entry name" value="UBX DOMAIN-CONTAINING PROTEIN 1"/>
    <property type="match status" value="1"/>
</dbReference>
<dbReference type="GO" id="GO:0005634">
    <property type="term" value="C:nucleus"/>
    <property type="evidence" value="ECO:0007669"/>
    <property type="project" value="TreeGrafter"/>
</dbReference>
<dbReference type="InterPro" id="IPR036339">
    <property type="entry name" value="PUB-like_dom_sf"/>
</dbReference>
<dbReference type="GO" id="GO:0031397">
    <property type="term" value="P:negative regulation of protein ubiquitination"/>
    <property type="evidence" value="ECO:0007669"/>
    <property type="project" value="TreeGrafter"/>
</dbReference>
<dbReference type="SUPFAM" id="SSF46934">
    <property type="entry name" value="UBA-like"/>
    <property type="match status" value="1"/>
</dbReference>
<evidence type="ECO:0000256" key="1">
    <source>
        <dbReference type="PROSITE-ProRule" id="PRU00042"/>
    </source>
</evidence>
<dbReference type="SUPFAM" id="SSF143503">
    <property type="entry name" value="PUG domain-like"/>
    <property type="match status" value="1"/>
</dbReference>
<evidence type="ECO:0000256" key="2">
    <source>
        <dbReference type="SAM" id="MobiDB-lite"/>
    </source>
</evidence>
<dbReference type="GO" id="GO:0036435">
    <property type="term" value="F:K48-linked polyubiquitin modification-dependent protein binding"/>
    <property type="evidence" value="ECO:0007669"/>
    <property type="project" value="TreeGrafter"/>
</dbReference>
<evidence type="ECO:0000259" key="4">
    <source>
        <dbReference type="PROSITE" id="PS50157"/>
    </source>
</evidence>
<keyword evidence="1" id="KW-0863">Zinc-finger</keyword>